<gene>
    <name evidence="2" type="ORF">ACFOKF_15630</name>
</gene>
<accession>A0ABV7NHS8</accession>
<dbReference type="RefSeq" id="WP_380796811.1">
    <property type="nucleotide sequence ID" value="NZ_JBHRVU010000004.1"/>
</dbReference>
<keyword evidence="1" id="KW-0472">Membrane</keyword>
<keyword evidence="1" id="KW-0812">Transmembrane</keyword>
<organism evidence="2 3">
    <name type="scientific">Sphingobium rhizovicinum</name>
    <dbReference type="NCBI Taxonomy" id="432308"/>
    <lineage>
        <taxon>Bacteria</taxon>
        <taxon>Pseudomonadati</taxon>
        <taxon>Pseudomonadota</taxon>
        <taxon>Alphaproteobacteria</taxon>
        <taxon>Sphingomonadales</taxon>
        <taxon>Sphingomonadaceae</taxon>
        <taxon>Sphingobium</taxon>
    </lineage>
</organism>
<feature type="transmembrane region" description="Helical" evidence="1">
    <location>
        <begin position="68"/>
        <end position="90"/>
    </location>
</feature>
<protein>
    <submittedName>
        <fullName evidence="2">Uncharacterized protein</fullName>
    </submittedName>
</protein>
<evidence type="ECO:0000313" key="3">
    <source>
        <dbReference type="Proteomes" id="UP001595681"/>
    </source>
</evidence>
<evidence type="ECO:0000313" key="2">
    <source>
        <dbReference type="EMBL" id="MFC3442606.1"/>
    </source>
</evidence>
<dbReference type="EMBL" id="JBHRVU010000004">
    <property type="protein sequence ID" value="MFC3442606.1"/>
    <property type="molecule type" value="Genomic_DNA"/>
</dbReference>
<name>A0ABV7NHS8_9SPHN</name>
<keyword evidence="3" id="KW-1185">Reference proteome</keyword>
<proteinExistence type="predicted"/>
<dbReference type="Proteomes" id="UP001595681">
    <property type="component" value="Unassembled WGS sequence"/>
</dbReference>
<sequence length="92" mass="10129">MAYNQDQPGSAAFTAALLLIAIQTALWSIAVTIFHHHLPGRPPTFYLFFGGIALMIGLSLLRRRWPRIALILAAPIAATPFLMILVSLFLDI</sequence>
<reference evidence="3" key="1">
    <citation type="journal article" date="2019" name="Int. J. Syst. Evol. Microbiol.">
        <title>The Global Catalogue of Microorganisms (GCM) 10K type strain sequencing project: providing services to taxonomists for standard genome sequencing and annotation.</title>
        <authorList>
            <consortium name="The Broad Institute Genomics Platform"/>
            <consortium name="The Broad Institute Genome Sequencing Center for Infectious Disease"/>
            <person name="Wu L."/>
            <person name="Ma J."/>
        </authorList>
    </citation>
    <scope>NUCLEOTIDE SEQUENCE [LARGE SCALE GENOMIC DNA]</scope>
    <source>
        <strain evidence="3">CCM 7491</strain>
    </source>
</reference>
<keyword evidence="1" id="KW-1133">Transmembrane helix</keyword>
<feature type="transmembrane region" description="Helical" evidence="1">
    <location>
        <begin position="44"/>
        <end position="61"/>
    </location>
</feature>
<evidence type="ECO:0000256" key="1">
    <source>
        <dbReference type="SAM" id="Phobius"/>
    </source>
</evidence>
<feature type="transmembrane region" description="Helical" evidence="1">
    <location>
        <begin position="12"/>
        <end position="38"/>
    </location>
</feature>
<comment type="caution">
    <text evidence="2">The sequence shown here is derived from an EMBL/GenBank/DDBJ whole genome shotgun (WGS) entry which is preliminary data.</text>
</comment>